<comment type="cofactor">
    <cofactor evidence="16">
        <name>NH4(+)</name>
        <dbReference type="ChEBI" id="CHEBI:28938"/>
    </cofactor>
    <cofactor evidence="16">
        <name>K(+)</name>
        <dbReference type="ChEBI" id="CHEBI:29103"/>
    </cofactor>
    <text evidence="16">A monovalent cation. Ammonium or potassium.</text>
</comment>
<dbReference type="InterPro" id="IPR043129">
    <property type="entry name" value="ATPase_NBD"/>
</dbReference>
<keyword evidence="12 16" id="KW-0630">Potassium</keyword>
<evidence type="ECO:0000256" key="6">
    <source>
        <dbReference type="ARBA" id="ARBA00012102"/>
    </source>
</evidence>
<evidence type="ECO:0000256" key="15">
    <source>
        <dbReference type="ARBA" id="ARBA00040883"/>
    </source>
</evidence>
<organism evidence="18 19">
    <name type="scientific">Nitrosomonas halophila</name>
    <dbReference type="NCBI Taxonomy" id="44576"/>
    <lineage>
        <taxon>Bacteria</taxon>
        <taxon>Pseudomonadati</taxon>
        <taxon>Pseudomonadota</taxon>
        <taxon>Betaproteobacteria</taxon>
        <taxon>Nitrosomonadales</taxon>
        <taxon>Nitrosomonadaceae</taxon>
        <taxon>Nitrosomonas</taxon>
    </lineage>
</organism>
<dbReference type="EMBL" id="FNOY01000006">
    <property type="protein sequence ID" value="SDX70171.1"/>
    <property type="molecule type" value="Genomic_DNA"/>
</dbReference>
<evidence type="ECO:0000256" key="9">
    <source>
        <dbReference type="ARBA" id="ARBA00022741"/>
    </source>
</evidence>
<feature type="binding site" evidence="16">
    <location>
        <begin position="39"/>
        <end position="46"/>
    </location>
    <ligand>
        <name>ATP</name>
        <dbReference type="ChEBI" id="CHEBI:30616"/>
    </ligand>
</feature>
<dbReference type="STRING" id="44576.SAMN05421881_100632"/>
<keyword evidence="13 16" id="KW-0173">Coenzyme A biosynthesis</keyword>
<sequence>MGAPSYRTELGSGCSGQHPSVHPVEETELNDSSCLLAIDSGNTAIKWGVYAGDRWVARGMVPQRERMQLAQAWSELPAPSLIVVSNVAGSLAARELELLLARWSAPSVWIKAKARQCGVQNRYTNPGQLGCDRWASLIAAWHSLRQGCLVVNAGTAMTVDALTDTGEFLGGIIVPGFHLMRQVLPNQTGALSVSTSDSFQKFPRNTGDALYSGAIQALVGALERMCDLLAAHSNKGNLTILLSGGDAALLSAHLQAPHQVVDNLVLEGLVVMAREPG</sequence>
<comment type="subunit">
    <text evidence="5 16">Homodimer.</text>
</comment>
<comment type="cofactor">
    <cofactor evidence="2">
        <name>K(+)</name>
        <dbReference type="ChEBI" id="CHEBI:29103"/>
    </cofactor>
</comment>
<evidence type="ECO:0000256" key="12">
    <source>
        <dbReference type="ARBA" id="ARBA00022958"/>
    </source>
</evidence>
<dbReference type="HAMAP" id="MF_01274">
    <property type="entry name" value="Pantothen_kinase_3"/>
    <property type="match status" value="1"/>
</dbReference>
<keyword evidence="8 16" id="KW-0808">Transferase</keyword>
<comment type="catalytic activity">
    <reaction evidence="1 16">
        <text>(R)-pantothenate + ATP = (R)-4'-phosphopantothenate + ADP + H(+)</text>
        <dbReference type="Rhea" id="RHEA:16373"/>
        <dbReference type="ChEBI" id="CHEBI:10986"/>
        <dbReference type="ChEBI" id="CHEBI:15378"/>
        <dbReference type="ChEBI" id="CHEBI:29032"/>
        <dbReference type="ChEBI" id="CHEBI:30616"/>
        <dbReference type="ChEBI" id="CHEBI:456216"/>
        <dbReference type="EC" id="2.7.1.33"/>
    </reaction>
</comment>
<gene>
    <name evidence="16" type="primary">coaX</name>
    <name evidence="18" type="ORF">SAMN05421881_100632</name>
</gene>
<keyword evidence="9 16" id="KW-0547">Nucleotide-binding</keyword>
<proteinExistence type="inferred from homology"/>
<evidence type="ECO:0000256" key="14">
    <source>
        <dbReference type="ARBA" id="ARBA00038036"/>
    </source>
</evidence>
<dbReference type="InterPro" id="IPR004619">
    <property type="entry name" value="Type_III_PanK"/>
</dbReference>
<dbReference type="PANTHER" id="PTHR34265:SF1">
    <property type="entry name" value="TYPE III PANTOTHENATE KINASE"/>
    <property type="match status" value="1"/>
</dbReference>
<dbReference type="Pfam" id="PF03309">
    <property type="entry name" value="Pan_kinase"/>
    <property type="match status" value="1"/>
</dbReference>
<dbReference type="SUPFAM" id="SSF53067">
    <property type="entry name" value="Actin-like ATPase domain"/>
    <property type="match status" value="2"/>
</dbReference>
<dbReference type="GO" id="GO:0005737">
    <property type="term" value="C:cytoplasm"/>
    <property type="evidence" value="ECO:0007669"/>
    <property type="project" value="UniProtKB-SubCell"/>
</dbReference>
<evidence type="ECO:0000313" key="18">
    <source>
        <dbReference type="EMBL" id="SDX70171.1"/>
    </source>
</evidence>
<evidence type="ECO:0000256" key="17">
    <source>
        <dbReference type="SAM" id="MobiDB-lite"/>
    </source>
</evidence>
<evidence type="ECO:0000256" key="11">
    <source>
        <dbReference type="ARBA" id="ARBA00022840"/>
    </source>
</evidence>
<comment type="similarity">
    <text evidence="14 16">Belongs to the type III pantothenate kinase family.</text>
</comment>
<evidence type="ECO:0000256" key="3">
    <source>
        <dbReference type="ARBA" id="ARBA00004496"/>
    </source>
</evidence>
<comment type="subcellular location">
    <subcellularLocation>
        <location evidence="3 16">Cytoplasm</location>
    </subcellularLocation>
</comment>
<evidence type="ECO:0000256" key="13">
    <source>
        <dbReference type="ARBA" id="ARBA00022993"/>
    </source>
</evidence>
<feature type="region of interest" description="Disordered" evidence="17">
    <location>
        <begin position="1"/>
        <end position="23"/>
    </location>
</feature>
<feature type="binding site" evidence="16">
    <location>
        <begin position="130"/>
        <end position="133"/>
    </location>
    <ligand>
        <name>substrate</name>
    </ligand>
</feature>
<dbReference type="RefSeq" id="WP_245725051.1">
    <property type="nucleotide sequence ID" value="NZ_FNOY01000006.1"/>
</dbReference>
<keyword evidence="11 16" id="KW-0067">ATP-binding</keyword>
<name>A0A1H3DUY3_9PROT</name>
<feature type="active site" description="Proton acceptor" evidence="16">
    <location>
        <position position="132"/>
    </location>
</feature>
<dbReference type="Gene3D" id="3.30.420.40">
    <property type="match status" value="2"/>
</dbReference>
<evidence type="ECO:0000256" key="5">
    <source>
        <dbReference type="ARBA" id="ARBA00011738"/>
    </source>
</evidence>
<dbReference type="EC" id="2.7.1.33" evidence="6 16"/>
<comment type="pathway">
    <text evidence="4 16">Cofactor biosynthesis; coenzyme A biosynthesis; CoA from (R)-pantothenate: step 1/5.</text>
</comment>
<evidence type="ECO:0000256" key="10">
    <source>
        <dbReference type="ARBA" id="ARBA00022777"/>
    </source>
</evidence>
<dbReference type="UniPathway" id="UPA00241">
    <property type="reaction ID" value="UER00352"/>
</dbReference>
<evidence type="ECO:0000256" key="7">
    <source>
        <dbReference type="ARBA" id="ARBA00022490"/>
    </source>
</evidence>
<reference evidence="18 19" key="1">
    <citation type="submission" date="2016-10" db="EMBL/GenBank/DDBJ databases">
        <authorList>
            <person name="de Groot N.N."/>
        </authorList>
    </citation>
    <scope>NUCLEOTIDE SEQUENCE [LARGE SCALE GENOMIC DNA]</scope>
    <source>
        <strain evidence="18 19">Nm1</strain>
    </source>
</reference>
<dbReference type="PANTHER" id="PTHR34265">
    <property type="entry name" value="TYPE III PANTOTHENATE KINASE"/>
    <property type="match status" value="1"/>
</dbReference>
<evidence type="ECO:0000256" key="1">
    <source>
        <dbReference type="ARBA" id="ARBA00001206"/>
    </source>
</evidence>
<accession>A0A1H3DUY3</accession>
<protein>
    <recommendedName>
        <fullName evidence="15 16">Type III pantothenate kinase</fullName>
        <ecNumber evidence="6 16">2.7.1.33</ecNumber>
    </recommendedName>
    <alternativeName>
        <fullName evidence="16">PanK-III</fullName>
    </alternativeName>
    <alternativeName>
        <fullName evidence="16">Pantothenic acid kinase</fullName>
    </alternativeName>
</protein>
<keyword evidence="10 16" id="KW-0418">Kinase</keyword>
<dbReference type="GO" id="GO:0015937">
    <property type="term" value="P:coenzyme A biosynthetic process"/>
    <property type="evidence" value="ECO:0007669"/>
    <property type="project" value="UniProtKB-UniRule"/>
</dbReference>
<keyword evidence="7 16" id="KW-0963">Cytoplasm</keyword>
<feature type="binding site" evidence="16">
    <location>
        <position position="155"/>
    </location>
    <ligand>
        <name>ATP</name>
        <dbReference type="ChEBI" id="CHEBI:30616"/>
    </ligand>
</feature>
<dbReference type="Proteomes" id="UP000198640">
    <property type="component" value="Unassembled WGS sequence"/>
</dbReference>
<feature type="binding site" evidence="16">
    <location>
        <position position="123"/>
    </location>
    <ligand>
        <name>substrate</name>
    </ligand>
</feature>
<evidence type="ECO:0000256" key="8">
    <source>
        <dbReference type="ARBA" id="ARBA00022679"/>
    </source>
</evidence>
<evidence type="ECO:0000313" key="19">
    <source>
        <dbReference type="Proteomes" id="UP000198640"/>
    </source>
</evidence>
<dbReference type="CDD" id="cd24015">
    <property type="entry name" value="ASKHA_NBD_PanK-III"/>
    <property type="match status" value="1"/>
</dbReference>
<keyword evidence="19" id="KW-1185">Reference proteome</keyword>
<dbReference type="GO" id="GO:0004594">
    <property type="term" value="F:pantothenate kinase activity"/>
    <property type="evidence" value="ECO:0007669"/>
    <property type="project" value="UniProtKB-UniRule"/>
</dbReference>
<comment type="caution">
    <text evidence="16">Lacks conserved residue(s) required for the propagation of feature annotation.</text>
</comment>
<dbReference type="AlphaFoldDB" id="A0A1H3DUY3"/>
<dbReference type="NCBIfam" id="TIGR00671">
    <property type="entry name" value="baf"/>
    <property type="match status" value="1"/>
</dbReference>
<evidence type="ECO:0000256" key="2">
    <source>
        <dbReference type="ARBA" id="ARBA00001958"/>
    </source>
</evidence>
<evidence type="ECO:0000256" key="4">
    <source>
        <dbReference type="ARBA" id="ARBA00005225"/>
    </source>
</evidence>
<comment type="function">
    <text evidence="16">Catalyzes the phosphorylation of pantothenate (Pan), the first step in CoA biosynthesis.</text>
</comment>
<feature type="binding site" evidence="16">
    <location>
        <position position="206"/>
    </location>
    <ligand>
        <name>substrate</name>
    </ligand>
</feature>
<evidence type="ECO:0000256" key="16">
    <source>
        <dbReference type="HAMAP-Rule" id="MF_01274"/>
    </source>
</evidence>
<dbReference type="GO" id="GO:0005524">
    <property type="term" value="F:ATP binding"/>
    <property type="evidence" value="ECO:0007669"/>
    <property type="project" value="UniProtKB-UniRule"/>
</dbReference>